<accession>A0ABX8I667</accession>
<dbReference type="InterPro" id="IPR013922">
    <property type="entry name" value="Cyclin_PHO80-like"/>
</dbReference>
<feature type="domain" description="Large ribosomal subunit protein uL5 C-terminal" evidence="2">
    <location>
        <begin position="189"/>
        <end position="281"/>
    </location>
</feature>
<dbReference type="EMBL" id="CP076663">
    <property type="protein sequence ID" value="QWU88604.1"/>
    <property type="molecule type" value="Genomic_DNA"/>
</dbReference>
<protein>
    <submittedName>
        <fullName evidence="4">Uncharacterized protein</fullName>
    </submittedName>
</protein>
<evidence type="ECO:0000259" key="2">
    <source>
        <dbReference type="Pfam" id="PF00673"/>
    </source>
</evidence>
<gene>
    <name evidence="4" type="ORF">CA3LBN_002912</name>
</gene>
<feature type="domain" description="5'-3' DNA helicase ZGRF1-like N-terminal" evidence="3">
    <location>
        <begin position="291"/>
        <end position="379"/>
    </location>
</feature>
<keyword evidence="5" id="KW-1185">Reference proteome</keyword>
<dbReference type="SUPFAM" id="SSF55282">
    <property type="entry name" value="RL5-like"/>
    <property type="match status" value="1"/>
</dbReference>
<feature type="region of interest" description="Disordered" evidence="1">
    <location>
        <begin position="428"/>
        <end position="462"/>
    </location>
</feature>
<feature type="region of interest" description="Disordered" evidence="1">
    <location>
        <begin position="508"/>
        <end position="531"/>
    </location>
</feature>
<evidence type="ECO:0000259" key="3">
    <source>
        <dbReference type="Pfam" id="PF10382"/>
    </source>
</evidence>
<evidence type="ECO:0000313" key="5">
    <source>
        <dbReference type="Proteomes" id="UP000825434"/>
    </source>
</evidence>
<dbReference type="Pfam" id="PF00673">
    <property type="entry name" value="Ribosomal_L5_C"/>
    <property type="match status" value="1"/>
</dbReference>
<dbReference type="InterPro" id="IPR036915">
    <property type="entry name" value="Cyclin-like_sf"/>
</dbReference>
<evidence type="ECO:0000256" key="1">
    <source>
        <dbReference type="SAM" id="MobiDB-lite"/>
    </source>
</evidence>
<evidence type="ECO:0000313" key="4">
    <source>
        <dbReference type="EMBL" id="QWU88604.1"/>
    </source>
</evidence>
<dbReference type="InterPro" id="IPR031309">
    <property type="entry name" value="Ribosomal_uL5_C"/>
</dbReference>
<dbReference type="Proteomes" id="UP000825434">
    <property type="component" value="Chromosome 3"/>
</dbReference>
<name>A0ABX8I667_9ASCO</name>
<dbReference type="Pfam" id="PF08613">
    <property type="entry name" value="Cyclin"/>
    <property type="match status" value="1"/>
</dbReference>
<sequence>MMKSSWVRAFSTSGSLRKAGYSSVEPVHHLVKVNKAALSPKYQDVLIPKDDVRSLGFKPAEFEQDRVKEHFHNTLESDLMLALYEHDAETIVGEKRRRWDPDSPYALYRHLRKTRHVNRPQRDIHPIGPENVPQLTGISINLFSKEVLNEPYHNIAARLQLAQLTNVKPQQTKVKVNYQQWKLRRGKRCGAKVEISGQDMSQFMTTLTELVLPRIRDFSGIKESSGDNNGNISIGLRPEDVKFFPEIEHFQDLYPKLFGFHITFKTTARTDEAAKTLLSSLEKTMSMISVVHDYSVLYSNRILQKDKRWADGRLRYYEFNNKMEVYSEEQFLLASDFYPSNKKSPIQSGAFEEGSEFKLPSGKFLISVQEYLGCSERDVSKVFKKADRTPETTSSKFVKAEPFIKLEEPPQMSEIPLPDHLSFLKTEPKESITPTPKPRRIGLTRKKGTTKKQSDLSSFTRGPSVEDKLRKYLEGRSVKVTRIPPRSANLYTRLNQEISMGVEDLDRSIKVPHTGPDGQYSRKRNPASPKTFTREIDPFLAQYLKPSVNDRHVSYFKNLEKHTKVRGYDFYSQYFNKSTIPESPKQIQNLRGIIKERNRVVSPLCRQVPFPYQESSSDDEDEDFVRGQRRRISGGESVSPGPTTKKPHAQVFTTRLPPDFMKCSIDDLINLIYRMLQSLINLNDKSVPSVVSNPGSADSSELPPEEKKKLLTRFHSRTPPAISIQTYLARLTKFNNFTQATLLTTIYYIDLLSHNYQPYFTLNSWTVHRFLLVATMLAQKSLEDFFYTNDHYAKVGGVALTELNCLELDFLTRVNWKLVPAKHLDNNTTSIRYSKQVLDLYYEQLISLMGSNLSECNNVVYKLAVAEHI</sequence>
<dbReference type="PANTHER" id="PTHR15615">
    <property type="match status" value="1"/>
</dbReference>
<dbReference type="Gene3D" id="1.10.472.10">
    <property type="entry name" value="Cyclin-like"/>
    <property type="match status" value="1"/>
</dbReference>
<organism evidence="4 5">
    <name type="scientific">Candidozyma haemuli</name>
    <dbReference type="NCBI Taxonomy" id="45357"/>
    <lineage>
        <taxon>Eukaryota</taxon>
        <taxon>Fungi</taxon>
        <taxon>Dikarya</taxon>
        <taxon>Ascomycota</taxon>
        <taxon>Saccharomycotina</taxon>
        <taxon>Pichiomycetes</taxon>
        <taxon>Metschnikowiaceae</taxon>
        <taxon>Candidozyma</taxon>
    </lineage>
</organism>
<dbReference type="CDD" id="cd20558">
    <property type="entry name" value="CYCLIN_ScPCL7-like"/>
    <property type="match status" value="1"/>
</dbReference>
<feature type="compositionally biased region" description="Basic residues" evidence="1">
    <location>
        <begin position="437"/>
        <end position="450"/>
    </location>
</feature>
<dbReference type="Gene3D" id="3.30.1440.10">
    <property type="match status" value="1"/>
</dbReference>
<dbReference type="Pfam" id="PF10382">
    <property type="entry name" value="ZGRF1-like_N"/>
    <property type="match status" value="1"/>
</dbReference>
<dbReference type="InterPro" id="IPR022803">
    <property type="entry name" value="Ribosomal_uL5_dom_sf"/>
</dbReference>
<dbReference type="SUPFAM" id="SSF47954">
    <property type="entry name" value="Cyclin-like"/>
    <property type="match status" value="1"/>
</dbReference>
<reference evidence="4 5" key="1">
    <citation type="submission" date="2021-06" db="EMBL/GenBank/DDBJ databases">
        <title>Candida outbreak in Lebanon.</title>
        <authorList>
            <person name="Finianos M."/>
        </authorList>
    </citation>
    <scope>NUCLEOTIDE SEQUENCE [LARGE SCALE GENOMIC DNA]</scope>
    <source>
        <strain evidence="4">CA3LBN</strain>
    </source>
</reference>
<proteinExistence type="predicted"/>
<dbReference type="InterPro" id="IPR018838">
    <property type="entry name" value="ZGRF1-like_N"/>
</dbReference>
<dbReference type="PANTHER" id="PTHR15615:SF117">
    <property type="entry name" value="PHO85 CYCLIN PHO80"/>
    <property type="match status" value="1"/>
</dbReference>